<dbReference type="Proteomes" id="UP000236291">
    <property type="component" value="Unassembled WGS sequence"/>
</dbReference>
<organism evidence="1 2">
    <name type="scientific">Trifolium pratense</name>
    <name type="common">Red clover</name>
    <dbReference type="NCBI Taxonomy" id="57577"/>
    <lineage>
        <taxon>Eukaryota</taxon>
        <taxon>Viridiplantae</taxon>
        <taxon>Streptophyta</taxon>
        <taxon>Embryophyta</taxon>
        <taxon>Tracheophyta</taxon>
        <taxon>Spermatophyta</taxon>
        <taxon>Magnoliopsida</taxon>
        <taxon>eudicotyledons</taxon>
        <taxon>Gunneridae</taxon>
        <taxon>Pentapetalae</taxon>
        <taxon>rosids</taxon>
        <taxon>fabids</taxon>
        <taxon>Fabales</taxon>
        <taxon>Fabaceae</taxon>
        <taxon>Papilionoideae</taxon>
        <taxon>50 kb inversion clade</taxon>
        <taxon>NPAAA clade</taxon>
        <taxon>Hologalegina</taxon>
        <taxon>IRL clade</taxon>
        <taxon>Trifolieae</taxon>
        <taxon>Trifolium</taxon>
    </lineage>
</organism>
<dbReference type="EMBL" id="ASHM01045265">
    <property type="protein sequence ID" value="PNX83961.1"/>
    <property type="molecule type" value="Genomic_DNA"/>
</dbReference>
<reference evidence="1 2" key="1">
    <citation type="journal article" date="2014" name="Am. J. Bot.">
        <title>Genome assembly and annotation for red clover (Trifolium pratense; Fabaceae).</title>
        <authorList>
            <person name="Istvanek J."/>
            <person name="Jaros M."/>
            <person name="Krenek A."/>
            <person name="Repkova J."/>
        </authorList>
    </citation>
    <scope>NUCLEOTIDE SEQUENCE [LARGE SCALE GENOMIC DNA]</scope>
    <source>
        <strain evidence="2">cv. Tatra</strain>
        <tissue evidence="1">Young leaves</tissue>
    </source>
</reference>
<sequence length="338" mass="38735">MSDTNWVGWDPGWVPEIRGDWGDWQDVMPRRQKGLRQEDRDQDGQRWSSRQKGRYLAETDLELVHHRSKVQVEDDVAGARKGNVYDKKYGFVRYSKVRDVTKLLRAINDISLGQFRIWARVARFDKAYDGGEDNGLRENGGGDVGIDHDDHDLSHHVDMLVEKLAYNLVRVEGLEDVDELMGNRRLLIASLHSLQREVSVPKHHISDTENVLLLTSPENEVLHNTHELPMIYPLEGTAEQPKQSGPILSRRKRHLLCPPCGGHPVLSGPSSIEWLNDHNHCDAGIIFSPKKTLQNKIFHLGYLGESQRGSQRGQARVLLWLQLIRTRNIGWCCMGMRR</sequence>
<proteinExistence type="predicted"/>
<evidence type="ECO:0000313" key="2">
    <source>
        <dbReference type="Proteomes" id="UP000236291"/>
    </source>
</evidence>
<evidence type="ECO:0000313" key="1">
    <source>
        <dbReference type="EMBL" id="PNX83961.1"/>
    </source>
</evidence>
<protein>
    <recommendedName>
        <fullName evidence="3">RRM domain-containing protein</fullName>
    </recommendedName>
</protein>
<feature type="non-terminal residue" evidence="1">
    <location>
        <position position="338"/>
    </location>
</feature>
<evidence type="ECO:0008006" key="3">
    <source>
        <dbReference type="Google" id="ProtNLM"/>
    </source>
</evidence>
<dbReference type="AlphaFoldDB" id="A0A2K3LZK6"/>
<comment type="caution">
    <text evidence="1">The sequence shown here is derived from an EMBL/GenBank/DDBJ whole genome shotgun (WGS) entry which is preliminary data.</text>
</comment>
<name>A0A2K3LZK6_TRIPR</name>
<gene>
    <name evidence="1" type="ORF">L195_g040012</name>
</gene>
<accession>A0A2K3LZK6</accession>
<reference evidence="1 2" key="2">
    <citation type="journal article" date="2017" name="Front. Plant Sci.">
        <title>Gene Classification and Mining of Molecular Markers Useful in Red Clover (Trifolium pratense) Breeding.</title>
        <authorList>
            <person name="Istvanek J."/>
            <person name="Dluhosova J."/>
            <person name="Dluhos P."/>
            <person name="Patkova L."/>
            <person name="Nedelnik J."/>
            <person name="Repkova J."/>
        </authorList>
    </citation>
    <scope>NUCLEOTIDE SEQUENCE [LARGE SCALE GENOMIC DNA]</scope>
    <source>
        <strain evidence="2">cv. Tatra</strain>
        <tissue evidence="1">Young leaves</tissue>
    </source>
</reference>